<organism evidence="1">
    <name type="scientific">marine sediment metagenome</name>
    <dbReference type="NCBI Taxonomy" id="412755"/>
    <lineage>
        <taxon>unclassified sequences</taxon>
        <taxon>metagenomes</taxon>
        <taxon>ecological metagenomes</taxon>
    </lineage>
</organism>
<feature type="non-terminal residue" evidence="1">
    <location>
        <position position="121"/>
    </location>
</feature>
<evidence type="ECO:0000313" key="1">
    <source>
        <dbReference type="EMBL" id="GAG17918.1"/>
    </source>
</evidence>
<dbReference type="AlphaFoldDB" id="X0VZR2"/>
<reference evidence="1" key="1">
    <citation type="journal article" date="2014" name="Front. Microbiol.">
        <title>High frequency of phylogenetically diverse reductive dehalogenase-homologous genes in deep subseafloor sedimentary metagenomes.</title>
        <authorList>
            <person name="Kawai M."/>
            <person name="Futagami T."/>
            <person name="Toyoda A."/>
            <person name="Takaki Y."/>
            <person name="Nishi S."/>
            <person name="Hori S."/>
            <person name="Arai W."/>
            <person name="Tsubouchi T."/>
            <person name="Morono Y."/>
            <person name="Uchiyama I."/>
            <person name="Ito T."/>
            <person name="Fujiyama A."/>
            <person name="Inagaki F."/>
            <person name="Takami H."/>
        </authorList>
    </citation>
    <scope>NUCLEOTIDE SEQUENCE</scope>
    <source>
        <strain evidence="1">Expedition CK06-06</strain>
    </source>
</reference>
<comment type="caution">
    <text evidence="1">The sequence shown here is derived from an EMBL/GenBank/DDBJ whole genome shotgun (WGS) entry which is preliminary data.</text>
</comment>
<dbReference type="CDD" id="cd09117">
    <property type="entry name" value="PLDc_Bfil_DEXD_like"/>
    <property type="match status" value="1"/>
</dbReference>
<sequence length="121" mass="13816">MEIINQPSDNNLGEKLIEILNRTGDDRFDVFYIMVAYVKQSGVIRLKTHIQTFKQNGGIVKTIFGIDQKNSSFEGIKNLAELSNESYIFHNEDISSTFHPKLFMFEKEDTKAVIIIGRANS</sequence>
<accession>X0VZR2</accession>
<name>X0VZR2_9ZZZZ</name>
<evidence type="ECO:0008006" key="2">
    <source>
        <dbReference type="Google" id="ProtNLM"/>
    </source>
</evidence>
<proteinExistence type="predicted"/>
<gene>
    <name evidence="1" type="ORF">S01H1_56368</name>
</gene>
<dbReference type="Gene3D" id="3.30.870.10">
    <property type="entry name" value="Endonuclease Chain A"/>
    <property type="match status" value="1"/>
</dbReference>
<protein>
    <recommendedName>
        <fullName evidence="2">Phospholipase D-like domain-containing protein</fullName>
    </recommendedName>
</protein>
<dbReference type="EMBL" id="BARS01036700">
    <property type="protein sequence ID" value="GAG17918.1"/>
    <property type="molecule type" value="Genomic_DNA"/>
</dbReference>